<dbReference type="EMBL" id="FONT01000006">
    <property type="protein sequence ID" value="SFE93306.1"/>
    <property type="molecule type" value="Genomic_DNA"/>
</dbReference>
<gene>
    <name evidence="2" type="ORF">SAMN05192532_10672</name>
</gene>
<accession>A0A1I2ELB1</accession>
<keyword evidence="1" id="KW-0812">Transmembrane</keyword>
<keyword evidence="1" id="KW-0472">Membrane</keyword>
<dbReference type="STRING" id="930128.SAMN05192532_10672"/>
<evidence type="ECO:0000313" key="3">
    <source>
        <dbReference type="Proteomes" id="UP000199516"/>
    </source>
</evidence>
<evidence type="ECO:0000313" key="2">
    <source>
        <dbReference type="EMBL" id="SFE93306.1"/>
    </source>
</evidence>
<sequence>MTIIGAAILPFLMLYISVRLTHSFLGGILVTVIVTIGTKPWDISLWTGVVTMLSLLLSIPVIWNIAKKKKKGP</sequence>
<dbReference type="Proteomes" id="UP000199516">
    <property type="component" value="Unassembled WGS sequence"/>
</dbReference>
<feature type="transmembrane region" description="Helical" evidence="1">
    <location>
        <begin position="43"/>
        <end position="66"/>
    </location>
</feature>
<feature type="transmembrane region" description="Helical" evidence="1">
    <location>
        <begin position="12"/>
        <end position="37"/>
    </location>
</feature>
<evidence type="ECO:0000256" key="1">
    <source>
        <dbReference type="SAM" id="Phobius"/>
    </source>
</evidence>
<name>A0A1I2ELB1_9BACI</name>
<organism evidence="2 3">
    <name type="scientific">Alteribacillus iranensis</name>
    <dbReference type="NCBI Taxonomy" id="930128"/>
    <lineage>
        <taxon>Bacteria</taxon>
        <taxon>Bacillati</taxon>
        <taxon>Bacillota</taxon>
        <taxon>Bacilli</taxon>
        <taxon>Bacillales</taxon>
        <taxon>Bacillaceae</taxon>
        <taxon>Alteribacillus</taxon>
    </lineage>
</organism>
<proteinExistence type="predicted"/>
<protein>
    <submittedName>
        <fullName evidence="2">Uncharacterized protein</fullName>
    </submittedName>
</protein>
<keyword evidence="3" id="KW-1185">Reference proteome</keyword>
<reference evidence="2 3" key="1">
    <citation type="submission" date="2016-10" db="EMBL/GenBank/DDBJ databases">
        <authorList>
            <person name="de Groot N.N."/>
        </authorList>
    </citation>
    <scope>NUCLEOTIDE SEQUENCE [LARGE SCALE GENOMIC DNA]</scope>
    <source>
        <strain evidence="2 3">DSM 23995</strain>
    </source>
</reference>
<keyword evidence="1" id="KW-1133">Transmembrane helix</keyword>
<dbReference type="RefSeq" id="WP_091662700.1">
    <property type="nucleotide sequence ID" value="NZ_FONT01000006.1"/>
</dbReference>
<dbReference type="OrthoDB" id="9965270at2"/>
<dbReference type="AlphaFoldDB" id="A0A1I2ELB1"/>